<dbReference type="InterPro" id="IPR005225">
    <property type="entry name" value="Small_GTP-bd"/>
</dbReference>
<sequence>MGLLSVIRKQKRRDREVRVLVLGLDNAGKTTIVRRLLGDDEAAVRRTAPTEGFCIRTLVLKGGYRFHFWDIGGHRALRSYWRNYFERTDAIIWVVDATTPHRIKGEAAQELAALLSEPSLYQVPLLIIANKMDLLAAEPVSSVRKALGIDAFCVAGAAATIATATIATPTSRRTPLEANQQTASDTMASTWAQAWPADELSQLDGRRPIHVMPCSAYTGEGLSNALDWLAQQAIQRLYRFDTRGDLRSSPSCVLSEQQHSVAL</sequence>
<evidence type="ECO:0000256" key="1">
    <source>
        <dbReference type="ARBA" id="ARBA00022741"/>
    </source>
</evidence>
<dbReference type="Gramene" id="CMB040CT">
    <property type="protein sequence ID" value="CMB040CT"/>
    <property type="gene ID" value="CMB040C"/>
</dbReference>
<reference evidence="6 7" key="2">
    <citation type="journal article" date="2007" name="BMC Biol.">
        <title>A 100%-complete sequence reveals unusually simple genomic features in the hot-spring red alga Cyanidioschyzon merolae.</title>
        <authorList>
            <person name="Nozaki H."/>
            <person name="Takano H."/>
            <person name="Misumi O."/>
            <person name="Terasawa K."/>
            <person name="Matsuzaki M."/>
            <person name="Maruyama S."/>
            <person name="Nishida K."/>
            <person name="Yagisawa F."/>
            <person name="Yoshida Y."/>
            <person name="Fujiwara T."/>
            <person name="Takio S."/>
            <person name="Tamura K."/>
            <person name="Chung S.J."/>
            <person name="Nakamura S."/>
            <person name="Kuroiwa H."/>
            <person name="Tanaka K."/>
            <person name="Sato N."/>
            <person name="Kuroiwa T."/>
        </authorList>
    </citation>
    <scope>NUCLEOTIDE SEQUENCE [LARGE SCALE GENOMIC DNA]</scope>
    <source>
        <strain evidence="6 7">10D</strain>
    </source>
</reference>
<dbReference type="InterPro" id="IPR006689">
    <property type="entry name" value="Small_GTPase_ARF/SAR"/>
</dbReference>
<keyword evidence="4" id="KW-0460">Magnesium</keyword>
<organism evidence="6 7">
    <name type="scientific">Cyanidioschyzon merolae (strain NIES-3377 / 10D)</name>
    <name type="common">Unicellular red alga</name>
    <dbReference type="NCBI Taxonomy" id="280699"/>
    <lineage>
        <taxon>Eukaryota</taxon>
        <taxon>Rhodophyta</taxon>
        <taxon>Bangiophyceae</taxon>
        <taxon>Cyanidiales</taxon>
        <taxon>Cyanidiaceae</taxon>
        <taxon>Cyanidioschyzon</taxon>
    </lineage>
</organism>
<feature type="binding site" evidence="3">
    <location>
        <begin position="23"/>
        <end position="30"/>
    </location>
    <ligand>
        <name>GTP</name>
        <dbReference type="ChEBI" id="CHEBI:37565"/>
    </ligand>
</feature>
<evidence type="ECO:0000313" key="7">
    <source>
        <dbReference type="Proteomes" id="UP000007014"/>
    </source>
</evidence>
<keyword evidence="2 3" id="KW-0342">GTP-binding</keyword>
<dbReference type="HOGENOM" id="CLU_040729_12_3_1"/>
<dbReference type="NCBIfam" id="TIGR00231">
    <property type="entry name" value="small_GTP"/>
    <property type="match status" value="1"/>
</dbReference>
<dbReference type="Proteomes" id="UP000007014">
    <property type="component" value="Chromosome 2"/>
</dbReference>
<dbReference type="InterPro" id="IPR027417">
    <property type="entry name" value="P-loop_NTPase"/>
</dbReference>
<dbReference type="PRINTS" id="PR00328">
    <property type="entry name" value="SAR1GTPBP"/>
</dbReference>
<evidence type="ECO:0000313" key="6">
    <source>
        <dbReference type="EMBL" id="BAM78862.1"/>
    </source>
</evidence>
<feature type="binding site" evidence="3">
    <location>
        <begin position="130"/>
        <end position="133"/>
    </location>
    <ligand>
        <name>GTP</name>
        <dbReference type="ChEBI" id="CHEBI:37565"/>
    </ligand>
</feature>
<dbReference type="Pfam" id="PF00025">
    <property type="entry name" value="Arf"/>
    <property type="match status" value="1"/>
</dbReference>
<keyword evidence="7" id="KW-1185">Reference proteome</keyword>
<dbReference type="SMART" id="SM00177">
    <property type="entry name" value="ARF"/>
    <property type="match status" value="1"/>
</dbReference>
<dbReference type="EMBL" id="AP006484">
    <property type="protein sequence ID" value="BAM78862.1"/>
    <property type="molecule type" value="Genomic_DNA"/>
</dbReference>
<keyword evidence="1 3" id="KW-0547">Nucleotide-binding</keyword>
<dbReference type="InterPro" id="IPR044612">
    <property type="entry name" value="ARL2/3"/>
</dbReference>
<feature type="binding site" evidence="4">
    <location>
        <position position="30"/>
    </location>
    <ligand>
        <name>Mg(2+)</name>
        <dbReference type="ChEBI" id="CHEBI:18420"/>
    </ligand>
</feature>
<dbReference type="STRING" id="280699.M1VA06"/>
<dbReference type="GO" id="GO:0003924">
    <property type="term" value="F:GTPase activity"/>
    <property type="evidence" value="ECO:0007669"/>
    <property type="project" value="InterPro"/>
</dbReference>
<dbReference type="PANTHER" id="PTHR45697">
    <property type="entry name" value="ADP-RIBOSYLATION FACTOR-LIKE PROTEIN 2-RELATED"/>
    <property type="match status" value="1"/>
</dbReference>
<dbReference type="KEGG" id="cme:CYME_CMB040C"/>
<dbReference type="SMART" id="SM00178">
    <property type="entry name" value="SAR"/>
    <property type="match status" value="1"/>
</dbReference>
<dbReference type="GeneID" id="16992250"/>
<dbReference type="RefSeq" id="XP_005535148.1">
    <property type="nucleotide sequence ID" value="XM_005535091.1"/>
</dbReference>
<reference evidence="6 7" key="1">
    <citation type="journal article" date="2004" name="Nature">
        <title>Genome sequence of the ultrasmall unicellular red alga Cyanidioschyzon merolae 10D.</title>
        <authorList>
            <person name="Matsuzaki M."/>
            <person name="Misumi O."/>
            <person name="Shin-i T."/>
            <person name="Maruyama S."/>
            <person name="Takahara M."/>
            <person name="Miyagishima S."/>
            <person name="Mori T."/>
            <person name="Nishida K."/>
            <person name="Yagisawa F."/>
            <person name="Nishida K."/>
            <person name="Yoshida Y."/>
            <person name="Nishimura Y."/>
            <person name="Nakao S."/>
            <person name="Kobayashi T."/>
            <person name="Momoyama Y."/>
            <person name="Higashiyama T."/>
            <person name="Minoda A."/>
            <person name="Sano M."/>
            <person name="Nomoto H."/>
            <person name="Oishi K."/>
            <person name="Hayashi H."/>
            <person name="Ohta F."/>
            <person name="Nishizaka S."/>
            <person name="Haga S."/>
            <person name="Miura S."/>
            <person name="Morishita T."/>
            <person name="Kabeya Y."/>
            <person name="Terasawa K."/>
            <person name="Suzuki Y."/>
            <person name="Ishii Y."/>
            <person name="Asakawa S."/>
            <person name="Takano H."/>
            <person name="Ohta N."/>
            <person name="Kuroiwa H."/>
            <person name="Tanaka K."/>
            <person name="Shimizu N."/>
            <person name="Sugano S."/>
            <person name="Sato N."/>
            <person name="Nozaki H."/>
            <person name="Ogasawara N."/>
            <person name="Kohara Y."/>
            <person name="Kuroiwa T."/>
        </authorList>
    </citation>
    <scope>NUCLEOTIDE SEQUENCE [LARGE SCALE GENOMIC DNA]</scope>
    <source>
        <strain evidence="6 7">10D</strain>
    </source>
</reference>
<dbReference type="SUPFAM" id="SSF52540">
    <property type="entry name" value="P-loop containing nucleoside triphosphate hydrolases"/>
    <property type="match status" value="1"/>
</dbReference>
<dbReference type="GO" id="GO:0046872">
    <property type="term" value="F:metal ion binding"/>
    <property type="evidence" value="ECO:0007669"/>
    <property type="project" value="UniProtKB-KW"/>
</dbReference>
<dbReference type="AlphaFoldDB" id="M1VA06"/>
<proteinExistence type="inferred from homology"/>
<evidence type="ECO:0000256" key="5">
    <source>
        <dbReference type="RuleBase" id="RU003925"/>
    </source>
</evidence>
<comment type="similarity">
    <text evidence="5">Belongs to the small GTPase superfamily. Arf family.</text>
</comment>
<protein>
    <submittedName>
        <fullName evidence="6">Small GTP-binding protein of Sar1/Arf family</fullName>
    </submittedName>
</protein>
<dbReference type="OrthoDB" id="2011769at2759"/>
<dbReference type="GO" id="GO:0005525">
    <property type="term" value="F:GTP binding"/>
    <property type="evidence" value="ECO:0007669"/>
    <property type="project" value="UniProtKB-KW"/>
</dbReference>
<evidence type="ECO:0000256" key="4">
    <source>
        <dbReference type="PIRSR" id="PIRSR606689-2"/>
    </source>
</evidence>
<dbReference type="eggNOG" id="KOG0073">
    <property type="taxonomic scope" value="Eukaryota"/>
</dbReference>
<dbReference type="OMA" id="GMEWIVQ"/>
<evidence type="ECO:0000256" key="3">
    <source>
        <dbReference type="PIRSR" id="PIRSR606689-1"/>
    </source>
</evidence>
<dbReference type="PROSITE" id="PS51417">
    <property type="entry name" value="ARF"/>
    <property type="match status" value="1"/>
</dbReference>
<feature type="binding site" evidence="4">
    <location>
        <position position="50"/>
    </location>
    <ligand>
        <name>Mg(2+)</name>
        <dbReference type="ChEBI" id="CHEBI:18420"/>
    </ligand>
</feature>
<feature type="binding site" evidence="3">
    <location>
        <position position="73"/>
    </location>
    <ligand>
        <name>GTP</name>
        <dbReference type="ChEBI" id="CHEBI:37565"/>
    </ligand>
</feature>
<accession>M1VA06</accession>
<evidence type="ECO:0000256" key="2">
    <source>
        <dbReference type="ARBA" id="ARBA00023134"/>
    </source>
</evidence>
<dbReference type="Gene3D" id="3.40.50.300">
    <property type="entry name" value="P-loop containing nucleotide triphosphate hydrolases"/>
    <property type="match status" value="2"/>
</dbReference>
<keyword evidence="4" id="KW-0479">Metal-binding</keyword>
<name>M1VA06_CYAM1</name>
<gene>
    <name evidence="6" type="ORF">CYME_CMB040C</name>
</gene>